<comment type="caution">
    <text evidence="2">The sequence shown here is derived from an EMBL/GenBank/DDBJ whole genome shotgun (WGS) entry which is preliminary data.</text>
</comment>
<evidence type="ECO:0000259" key="1">
    <source>
        <dbReference type="Pfam" id="PF00685"/>
    </source>
</evidence>
<dbReference type="AlphaFoldDB" id="A0A3L5TQS1"/>
<reference evidence="2 3" key="1">
    <citation type="journal article" date="2016" name="PLoS ONE">
        <title>A First Insight into the Genome of the Filter-Feeder Mussel Mytilus galloprovincialis.</title>
        <authorList>
            <person name="Murgarella M."/>
            <person name="Puiu D."/>
            <person name="Novoa B."/>
            <person name="Figueras A."/>
            <person name="Posada D."/>
            <person name="Canchaya C."/>
        </authorList>
    </citation>
    <scope>NUCLEOTIDE SEQUENCE [LARGE SCALE GENOMIC DNA]</scope>
    <source>
        <tissue evidence="2">Muscle</tissue>
    </source>
</reference>
<evidence type="ECO:0000313" key="3">
    <source>
        <dbReference type="Proteomes" id="UP000266721"/>
    </source>
</evidence>
<gene>
    <name evidence="2" type="ORF">AM593_05689</name>
</gene>
<proteinExistence type="predicted"/>
<dbReference type="Proteomes" id="UP000266721">
    <property type="component" value="Unassembled WGS sequence"/>
</dbReference>
<dbReference type="InterPro" id="IPR000863">
    <property type="entry name" value="Sulfotransferase_dom"/>
</dbReference>
<accession>A0A3L5TQS1</accession>
<feature type="non-terminal residue" evidence="2">
    <location>
        <position position="1"/>
    </location>
</feature>
<dbReference type="GO" id="GO:0008146">
    <property type="term" value="F:sulfotransferase activity"/>
    <property type="evidence" value="ECO:0007669"/>
    <property type="project" value="InterPro"/>
</dbReference>
<name>A0A3L5TQS1_MYTGA</name>
<feature type="domain" description="Sulfotransferase" evidence="1">
    <location>
        <begin position="8"/>
        <end position="62"/>
    </location>
</feature>
<dbReference type="Pfam" id="PF00685">
    <property type="entry name" value="Sulfotransfer_1"/>
    <property type="match status" value="1"/>
</dbReference>
<dbReference type="EMBL" id="KV591246">
    <property type="protein sequence ID" value="OPL21487.1"/>
    <property type="molecule type" value="Genomic_DNA"/>
</dbReference>
<organism evidence="2 3">
    <name type="scientific">Mytilus galloprovincialis</name>
    <name type="common">Mediterranean mussel</name>
    <dbReference type="NCBI Taxonomy" id="29158"/>
    <lineage>
        <taxon>Eukaryota</taxon>
        <taxon>Metazoa</taxon>
        <taxon>Spiralia</taxon>
        <taxon>Lophotrochozoa</taxon>
        <taxon>Mollusca</taxon>
        <taxon>Bivalvia</taxon>
        <taxon>Autobranchia</taxon>
        <taxon>Pteriomorphia</taxon>
        <taxon>Mytilida</taxon>
        <taxon>Mytiloidea</taxon>
        <taxon>Mytilidae</taxon>
        <taxon>Mytilinae</taxon>
        <taxon>Mytilus</taxon>
    </lineage>
</organism>
<evidence type="ECO:0000313" key="2">
    <source>
        <dbReference type="EMBL" id="OPL21487.1"/>
    </source>
</evidence>
<dbReference type="InterPro" id="IPR027417">
    <property type="entry name" value="P-loop_NTPase"/>
</dbReference>
<sequence>MVMDVKDNRSIAQYVVLIKDPMREIDRIATFLDVRKSEEVYSKVLEKCSFSELKQSYKKRNNRHYIFRKEGRGPVCLIPCMQIPYAAKIIAWFRCTSDIVHLTSSSPPSVIRLKFRGQVRYYTLNS</sequence>
<dbReference type="Gene3D" id="3.40.50.300">
    <property type="entry name" value="P-loop containing nucleotide triphosphate hydrolases"/>
    <property type="match status" value="1"/>
</dbReference>
<protein>
    <recommendedName>
        <fullName evidence="1">Sulfotransferase domain-containing protein</fullName>
    </recommendedName>
</protein>
<keyword evidence="3" id="KW-1185">Reference proteome</keyword>
<dbReference type="SUPFAM" id="SSF52540">
    <property type="entry name" value="P-loop containing nucleoside triphosphate hydrolases"/>
    <property type="match status" value="1"/>
</dbReference>